<dbReference type="GO" id="GO:1903037">
    <property type="term" value="P:regulation of leukocyte cell-cell adhesion"/>
    <property type="evidence" value="ECO:0007669"/>
    <property type="project" value="UniProtKB-ARBA"/>
</dbReference>
<dbReference type="InterPro" id="IPR003877">
    <property type="entry name" value="SPRY_dom"/>
</dbReference>
<dbReference type="Pfam" id="PF13765">
    <property type="entry name" value="PRY"/>
    <property type="match status" value="1"/>
</dbReference>
<dbReference type="InterPro" id="IPR007110">
    <property type="entry name" value="Ig-like_dom"/>
</dbReference>
<name>K4FSR3_CALMI</name>
<dbReference type="PANTHER" id="PTHR24103">
    <property type="entry name" value="E3 UBIQUITIN-PROTEIN LIGASE TRIM"/>
    <property type="match status" value="1"/>
</dbReference>
<evidence type="ECO:0000256" key="5">
    <source>
        <dbReference type="ARBA" id="ARBA00023157"/>
    </source>
</evidence>
<dbReference type="Pfam" id="PF00622">
    <property type="entry name" value="SPRY"/>
    <property type="match status" value="1"/>
</dbReference>
<comment type="similarity">
    <text evidence="2">Belongs to the immunoglobulin superfamily. BTN/MOG family.</text>
</comment>
<dbReference type="KEGG" id="cmk:103172821"/>
<feature type="domain" description="Ig-like" evidence="11">
    <location>
        <begin position="15"/>
        <end position="133"/>
    </location>
</feature>
<keyword evidence="8" id="KW-0812">Transmembrane</keyword>
<feature type="domain" description="B30.2/SPRY" evidence="10">
    <location>
        <begin position="173"/>
        <end position="365"/>
    </location>
</feature>
<dbReference type="InterPro" id="IPR013106">
    <property type="entry name" value="Ig_V-set"/>
</dbReference>
<dbReference type="InterPro" id="IPR050143">
    <property type="entry name" value="TRIM/RBCC"/>
</dbReference>
<dbReference type="InterPro" id="IPR043136">
    <property type="entry name" value="B30.2/SPRY_sf"/>
</dbReference>
<dbReference type="GO" id="GO:0050863">
    <property type="term" value="P:regulation of T cell activation"/>
    <property type="evidence" value="ECO:0007669"/>
    <property type="project" value="UniProtKB-ARBA"/>
</dbReference>
<dbReference type="InterPro" id="IPR013783">
    <property type="entry name" value="Ig-like_fold"/>
</dbReference>
<feature type="signal peptide" evidence="9">
    <location>
        <begin position="1"/>
        <end position="19"/>
    </location>
</feature>
<comment type="subcellular location">
    <subcellularLocation>
        <location evidence="1">Membrane</location>
    </subcellularLocation>
</comment>
<evidence type="ECO:0000256" key="9">
    <source>
        <dbReference type="SAM" id="SignalP"/>
    </source>
</evidence>
<keyword evidence="8" id="KW-1133">Transmembrane helix</keyword>
<keyword evidence="5" id="KW-1015">Disulfide bond</keyword>
<evidence type="ECO:0000256" key="3">
    <source>
        <dbReference type="ARBA" id="ARBA00022729"/>
    </source>
</evidence>
<evidence type="ECO:0000256" key="7">
    <source>
        <dbReference type="ARBA" id="ARBA00023319"/>
    </source>
</evidence>
<sequence length="365" mass="41676">MSWKHFLQVLWLALPLSLAERFTVSGPALPVSAIAGSDVVLDCKCSTDLPLEGVEVKWFRTRYDSPVHLYKEGRHQLQKQKETYRGRTQLFVEEFINGNVSLRLEDVRVSDHGEYTCFVEYSEWYEEAVMELNVIDDFFPKMPVSLMVSSLLLGLAIMVLSVLVGYSIKQHREIKDLQKRLERRKFTPYAVTATLDPDTAHPQLILSDDLISVRVGDEQQQLPDIPERFINWPFVLGSEGYMSGGHYWEVQVGNKTDWIVGVARESVDRKEPITEGGVWCVCLMGVVYYALTSHRTCLTPRERPGKVGVFLDYEGGQVSFYNADNMAHLHTFTQTFTEKLYPLFSPWYNEDGGNSEPLTICSVRA</sequence>
<protein>
    <submittedName>
        <fullName evidence="12">Butyrophilin</fullName>
    </submittedName>
</protein>
<dbReference type="InterPro" id="IPR013320">
    <property type="entry name" value="ConA-like_dom_sf"/>
</dbReference>
<dbReference type="SMART" id="SM00589">
    <property type="entry name" value="PRY"/>
    <property type="match status" value="1"/>
</dbReference>
<dbReference type="InterPro" id="IPR003599">
    <property type="entry name" value="Ig_sub"/>
</dbReference>
<dbReference type="SUPFAM" id="SSF48726">
    <property type="entry name" value="Immunoglobulin"/>
    <property type="match status" value="1"/>
</dbReference>
<dbReference type="SUPFAM" id="SSF49899">
    <property type="entry name" value="Concanavalin A-like lectins/glucanases"/>
    <property type="match status" value="1"/>
</dbReference>
<dbReference type="Pfam" id="PF07686">
    <property type="entry name" value="V-set"/>
    <property type="match status" value="1"/>
</dbReference>
<dbReference type="Gene3D" id="2.60.40.10">
    <property type="entry name" value="Immunoglobulins"/>
    <property type="match status" value="1"/>
</dbReference>
<dbReference type="InterPro" id="IPR036179">
    <property type="entry name" value="Ig-like_dom_sf"/>
</dbReference>
<organism evidence="12">
    <name type="scientific">Callorhinchus milii</name>
    <name type="common">Ghost shark</name>
    <dbReference type="NCBI Taxonomy" id="7868"/>
    <lineage>
        <taxon>Eukaryota</taxon>
        <taxon>Metazoa</taxon>
        <taxon>Chordata</taxon>
        <taxon>Craniata</taxon>
        <taxon>Vertebrata</taxon>
        <taxon>Chondrichthyes</taxon>
        <taxon>Holocephali</taxon>
        <taxon>Chimaeriformes</taxon>
        <taxon>Callorhinchidae</taxon>
        <taxon>Callorhinchus</taxon>
    </lineage>
</organism>
<evidence type="ECO:0000256" key="6">
    <source>
        <dbReference type="ARBA" id="ARBA00023180"/>
    </source>
</evidence>
<accession>K4FSR3</accession>
<dbReference type="GO" id="GO:0016020">
    <property type="term" value="C:membrane"/>
    <property type="evidence" value="ECO:0007669"/>
    <property type="project" value="UniProtKB-SubCell"/>
</dbReference>
<keyword evidence="7" id="KW-0393">Immunoglobulin domain</keyword>
<dbReference type="SMART" id="SM00449">
    <property type="entry name" value="SPRY"/>
    <property type="match status" value="1"/>
</dbReference>
<dbReference type="FunFam" id="2.60.40.10:FF:000142">
    <property type="entry name" value="V-set domain-containing T-cell activation inhibitor 1"/>
    <property type="match status" value="1"/>
</dbReference>
<dbReference type="InterPro" id="IPR001870">
    <property type="entry name" value="B30.2/SPRY"/>
</dbReference>
<dbReference type="CDD" id="cd13733">
    <property type="entry name" value="SPRY_PRY_C-I_1"/>
    <property type="match status" value="1"/>
</dbReference>
<evidence type="ECO:0000259" key="10">
    <source>
        <dbReference type="PROSITE" id="PS50188"/>
    </source>
</evidence>
<evidence type="ECO:0000256" key="1">
    <source>
        <dbReference type="ARBA" id="ARBA00004370"/>
    </source>
</evidence>
<evidence type="ECO:0000256" key="2">
    <source>
        <dbReference type="ARBA" id="ARBA00007591"/>
    </source>
</evidence>
<feature type="transmembrane region" description="Helical" evidence="8">
    <location>
        <begin position="146"/>
        <end position="168"/>
    </location>
</feature>
<evidence type="ECO:0000259" key="11">
    <source>
        <dbReference type="PROSITE" id="PS50835"/>
    </source>
</evidence>
<evidence type="ECO:0000256" key="8">
    <source>
        <dbReference type="SAM" id="Phobius"/>
    </source>
</evidence>
<dbReference type="OrthoDB" id="10055806at2759"/>
<keyword evidence="6" id="KW-0325">Glycoprotein</keyword>
<dbReference type="InterPro" id="IPR003879">
    <property type="entry name" value="Butyrophylin_SPRY"/>
</dbReference>
<dbReference type="PROSITE" id="PS50188">
    <property type="entry name" value="B302_SPRY"/>
    <property type="match status" value="1"/>
</dbReference>
<dbReference type="EMBL" id="JX052517">
    <property type="protein sequence ID" value="AFK10745.1"/>
    <property type="molecule type" value="mRNA"/>
</dbReference>
<dbReference type="FunFam" id="2.60.120.920:FF:000004">
    <property type="entry name" value="Butyrophilin subfamily 1 member A1"/>
    <property type="match status" value="1"/>
</dbReference>
<dbReference type="InterPro" id="IPR006574">
    <property type="entry name" value="PRY"/>
</dbReference>
<dbReference type="RefSeq" id="NP_001279822.1">
    <property type="nucleotide sequence ID" value="NM_001292893.1"/>
</dbReference>
<dbReference type="PRINTS" id="PR01407">
    <property type="entry name" value="BUTYPHLNCDUF"/>
</dbReference>
<dbReference type="GeneID" id="103172821"/>
<evidence type="ECO:0000313" key="12">
    <source>
        <dbReference type="EMBL" id="AFK10745.1"/>
    </source>
</evidence>
<reference evidence="12" key="1">
    <citation type="journal article" date="2012" name="PLoS ONE">
        <title>Sequencing and Analysis of Full-Length cDNAs, 5'-ESTs and 3'-ESTs from a Cartilaginous Fish, the Elephant Shark (Callorhinchus milii).</title>
        <authorList>
            <person name="Tan Y.Y."/>
            <person name="Kodzius R."/>
            <person name="Tay B.H."/>
            <person name="Tay A."/>
            <person name="Brenner S."/>
            <person name="Venkatesh B."/>
        </authorList>
    </citation>
    <scope>NUCLEOTIDE SEQUENCE</scope>
    <source>
        <tissue evidence="12">Gills</tissue>
    </source>
</reference>
<keyword evidence="4 8" id="KW-0472">Membrane</keyword>
<feature type="chain" id="PRO_5003876530" evidence="9">
    <location>
        <begin position="20"/>
        <end position="365"/>
    </location>
</feature>
<keyword evidence="3 9" id="KW-0732">Signal</keyword>
<dbReference type="AlphaFoldDB" id="K4FSR3"/>
<dbReference type="PROSITE" id="PS50835">
    <property type="entry name" value="IG_LIKE"/>
    <property type="match status" value="1"/>
</dbReference>
<dbReference type="Gene3D" id="2.60.120.920">
    <property type="match status" value="1"/>
</dbReference>
<evidence type="ECO:0000256" key="4">
    <source>
        <dbReference type="ARBA" id="ARBA00023136"/>
    </source>
</evidence>
<dbReference type="SMART" id="SM00409">
    <property type="entry name" value="IG"/>
    <property type="match status" value="1"/>
</dbReference>
<dbReference type="SMART" id="SM00406">
    <property type="entry name" value="IGv"/>
    <property type="match status" value="1"/>
</dbReference>
<proteinExistence type="evidence at transcript level"/>